<gene>
    <name evidence="12" type="ORF">ADH66_00825</name>
    <name evidence="13" type="ORF">I5Q82_10815</name>
</gene>
<evidence type="ECO:0000256" key="4">
    <source>
        <dbReference type="ARBA" id="ARBA00022603"/>
    </source>
</evidence>
<reference evidence="14" key="2">
    <citation type="submission" date="2017-05" db="EMBL/GenBank/DDBJ databases">
        <title>Improved OligoMM genomes.</title>
        <authorList>
            <person name="Garzetti D."/>
        </authorList>
    </citation>
    <scope>NUCLEOTIDE SEQUENCE [LARGE SCALE GENOMIC DNA]</scope>
    <source>
        <strain evidence="14">KB18</strain>
    </source>
</reference>
<feature type="domain" description="Methylguanine DNA methyltransferase ribonuclease-like" evidence="11">
    <location>
        <begin position="6"/>
        <end position="69"/>
    </location>
</feature>
<dbReference type="InterPro" id="IPR001497">
    <property type="entry name" value="MethylDNA_cys_MeTrfase_AS"/>
</dbReference>
<keyword evidence="3 9" id="KW-0963">Cytoplasm</keyword>
<dbReference type="InterPro" id="IPR036217">
    <property type="entry name" value="MethylDNA_cys_MeTrfase_DNAb"/>
</dbReference>
<evidence type="ECO:0000256" key="3">
    <source>
        <dbReference type="ARBA" id="ARBA00022490"/>
    </source>
</evidence>
<evidence type="ECO:0000256" key="6">
    <source>
        <dbReference type="ARBA" id="ARBA00022763"/>
    </source>
</evidence>
<evidence type="ECO:0000259" key="11">
    <source>
        <dbReference type="Pfam" id="PF02870"/>
    </source>
</evidence>
<evidence type="ECO:0000256" key="1">
    <source>
        <dbReference type="ARBA" id="ARBA00001286"/>
    </source>
</evidence>
<comment type="miscellaneous">
    <text evidence="9">This enzyme catalyzes only one turnover and therefore is not strictly catalytic. According to one definition, an enzyme is a biocatalyst that acts repeatedly and over many reaction cycles.</text>
</comment>
<dbReference type="InterPro" id="IPR023546">
    <property type="entry name" value="MGMT"/>
</dbReference>
<dbReference type="GO" id="GO:0005737">
    <property type="term" value="C:cytoplasm"/>
    <property type="evidence" value="ECO:0007669"/>
    <property type="project" value="UniProtKB-SubCell"/>
</dbReference>
<reference evidence="12" key="1">
    <citation type="journal article" date="2017" name="Genome Announc.">
        <title>High-Quality Whole-Genome Sequences of the Oligo-Mouse-Microbiota Bacterial Community.</title>
        <authorList>
            <person name="Garzetti D."/>
            <person name="Brugiroux S."/>
            <person name="Bunk B."/>
            <person name="Pukall R."/>
            <person name="McCoy K.D."/>
            <person name="Macpherson A.J."/>
            <person name="Stecher B."/>
        </authorList>
    </citation>
    <scope>NUCLEOTIDE SEQUENCE</scope>
    <source>
        <strain evidence="12">KB18</strain>
    </source>
</reference>
<keyword evidence="7 9" id="KW-0234">DNA repair</keyword>
<dbReference type="InterPro" id="IPR014048">
    <property type="entry name" value="MethylDNA_cys_MeTrfase_DNA-bd"/>
</dbReference>
<reference evidence="13 15" key="3">
    <citation type="submission" date="2020-11" db="EMBL/GenBank/DDBJ databases">
        <title>Closed and high quality bacterial genomes of the OMM12 community.</title>
        <authorList>
            <person name="Marbouty M."/>
            <person name="Lamy-Besnier Q."/>
            <person name="Debarbieux L."/>
            <person name="Koszul R."/>
        </authorList>
    </citation>
    <scope>NUCLEOTIDE SEQUENCE [LARGE SCALE GENOMIC DNA]</scope>
    <source>
        <strain evidence="13 15">KB18</strain>
    </source>
</reference>
<keyword evidence="14" id="KW-1185">Reference proteome</keyword>
<dbReference type="EMBL" id="CP021422">
    <property type="protein sequence ID" value="ASB39328.1"/>
    <property type="molecule type" value="Genomic_DNA"/>
</dbReference>
<dbReference type="AlphaFoldDB" id="A0A1Z2XLL7"/>
<dbReference type="SUPFAM" id="SSF53155">
    <property type="entry name" value="Methylated DNA-protein cysteine methyltransferase domain"/>
    <property type="match status" value="1"/>
</dbReference>
<dbReference type="GO" id="GO:0003908">
    <property type="term" value="F:methylated-DNA-[protein]-cysteine S-methyltransferase activity"/>
    <property type="evidence" value="ECO:0007669"/>
    <property type="project" value="UniProtKB-UniRule"/>
</dbReference>
<protein>
    <recommendedName>
        <fullName evidence="9">Methylated-DNA--protein-cysteine methyltransferase</fullName>
        <ecNumber evidence="9">2.1.1.63</ecNumber>
    </recommendedName>
    <alternativeName>
        <fullName evidence="9">6-O-methylguanine-DNA methyltransferase</fullName>
        <shortName evidence="9">MGMT</shortName>
    </alternativeName>
    <alternativeName>
        <fullName evidence="9">O-6-methylguanine-DNA-alkyltransferase</fullName>
    </alternativeName>
</protein>
<comment type="similarity">
    <text evidence="2 9">Belongs to the MGMT family.</text>
</comment>
<keyword evidence="5 9" id="KW-0808">Transferase</keyword>
<evidence type="ECO:0000256" key="5">
    <source>
        <dbReference type="ARBA" id="ARBA00022679"/>
    </source>
</evidence>
<accession>A0A1Z2XLL7</accession>
<dbReference type="Gene3D" id="3.30.160.70">
    <property type="entry name" value="Methylated DNA-protein cysteine methyltransferase domain"/>
    <property type="match status" value="1"/>
</dbReference>
<evidence type="ECO:0000256" key="2">
    <source>
        <dbReference type="ARBA" id="ARBA00008711"/>
    </source>
</evidence>
<dbReference type="HAMAP" id="MF_00772">
    <property type="entry name" value="OGT"/>
    <property type="match status" value="1"/>
</dbReference>
<dbReference type="EMBL" id="CP065321">
    <property type="protein sequence ID" value="QQR28618.1"/>
    <property type="molecule type" value="Genomic_DNA"/>
</dbReference>
<dbReference type="FunFam" id="1.10.10.10:FF:000214">
    <property type="entry name" value="Methylated-DNA--protein-cysteine methyltransferase"/>
    <property type="match status" value="1"/>
</dbReference>
<evidence type="ECO:0000256" key="8">
    <source>
        <dbReference type="ARBA" id="ARBA00049348"/>
    </source>
</evidence>
<keyword evidence="4 9" id="KW-0489">Methyltransferase</keyword>
<organism evidence="13 15">
    <name type="scientific">Acutalibacter muris</name>
    <dbReference type="NCBI Taxonomy" id="1796620"/>
    <lineage>
        <taxon>Bacteria</taxon>
        <taxon>Bacillati</taxon>
        <taxon>Bacillota</taxon>
        <taxon>Clostridia</taxon>
        <taxon>Eubacteriales</taxon>
        <taxon>Acutalibacteraceae</taxon>
        <taxon>Acutalibacter</taxon>
    </lineage>
</organism>
<name>A0A1Z2XLL7_9FIRM</name>
<dbReference type="EC" id="2.1.1.63" evidence="9"/>
<dbReference type="GO" id="GO:0032259">
    <property type="term" value="P:methylation"/>
    <property type="evidence" value="ECO:0007669"/>
    <property type="project" value="UniProtKB-KW"/>
</dbReference>
<dbReference type="Gene3D" id="1.10.10.10">
    <property type="entry name" value="Winged helix-like DNA-binding domain superfamily/Winged helix DNA-binding domain"/>
    <property type="match status" value="1"/>
</dbReference>
<dbReference type="PROSITE" id="PS00374">
    <property type="entry name" value="MGMT"/>
    <property type="match status" value="1"/>
</dbReference>
<dbReference type="Proteomes" id="UP000596035">
    <property type="component" value="Chromosome"/>
</dbReference>
<dbReference type="Pfam" id="PF01035">
    <property type="entry name" value="DNA_binding_1"/>
    <property type="match status" value="1"/>
</dbReference>
<dbReference type="Pfam" id="PF02870">
    <property type="entry name" value="Methyltransf_1N"/>
    <property type="match status" value="1"/>
</dbReference>
<proteinExistence type="inferred from homology"/>
<dbReference type="RefSeq" id="WP_066536885.1">
    <property type="nucleotide sequence ID" value="NZ_CAJTCQ010000002.1"/>
</dbReference>
<dbReference type="KEGG" id="amur:ADH66_00825"/>
<dbReference type="SUPFAM" id="SSF46767">
    <property type="entry name" value="Methylated DNA-protein cysteine methyltransferase, C-terminal domain"/>
    <property type="match status" value="1"/>
</dbReference>
<evidence type="ECO:0000313" key="12">
    <source>
        <dbReference type="EMBL" id="ASB39328.1"/>
    </source>
</evidence>
<evidence type="ECO:0000256" key="7">
    <source>
        <dbReference type="ARBA" id="ARBA00023204"/>
    </source>
</evidence>
<dbReference type="PANTHER" id="PTHR10815:SF5">
    <property type="entry name" value="METHYLATED-DNA--PROTEIN-CYSTEINE METHYLTRANSFERASE"/>
    <property type="match status" value="1"/>
</dbReference>
<dbReference type="NCBIfam" id="TIGR00589">
    <property type="entry name" value="ogt"/>
    <property type="match status" value="1"/>
</dbReference>
<dbReference type="InterPro" id="IPR036631">
    <property type="entry name" value="MGMT_N_sf"/>
</dbReference>
<dbReference type="InterPro" id="IPR008332">
    <property type="entry name" value="MethylG_MeTrfase_N"/>
</dbReference>
<evidence type="ECO:0000313" key="14">
    <source>
        <dbReference type="Proteomes" id="UP000196710"/>
    </source>
</evidence>
<comment type="catalytic activity">
    <reaction evidence="8 9">
        <text>a 6-O-methyl-2'-deoxyguanosine in DNA + L-cysteinyl-[protein] = S-methyl-L-cysteinyl-[protein] + a 2'-deoxyguanosine in DNA</text>
        <dbReference type="Rhea" id="RHEA:24000"/>
        <dbReference type="Rhea" id="RHEA-COMP:10131"/>
        <dbReference type="Rhea" id="RHEA-COMP:10132"/>
        <dbReference type="Rhea" id="RHEA-COMP:11367"/>
        <dbReference type="Rhea" id="RHEA-COMP:11368"/>
        <dbReference type="ChEBI" id="CHEBI:29950"/>
        <dbReference type="ChEBI" id="CHEBI:82612"/>
        <dbReference type="ChEBI" id="CHEBI:85445"/>
        <dbReference type="ChEBI" id="CHEBI:85448"/>
        <dbReference type="EC" id="2.1.1.63"/>
    </reaction>
</comment>
<evidence type="ECO:0000313" key="13">
    <source>
        <dbReference type="EMBL" id="QQR28618.1"/>
    </source>
</evidence>
<dbReference type="GO" id="GO:0006307">
    <property type="term" value="P:DNA alkylation repair"/>
    <property type="evidence" value="ECO:0007669"/>
    <property type="project" value="UniProtKB-UniRule"/>
</dbReference>
<dbReference type="PANTHER" id="PTHR10815">
    <property type="entry name" value="METHYLATED-DNA--PROTEIN-CYSTEINE METHYLTRANSFERASE"/>
    <property type="match status" value="1"/>
</dbReference>
<evidence type="ECO:0000313" key="15">
    <source>
        <dbReference type="Proteomes" id="UP000596035"/>
    </source>
</evidence>
<sequence length="155" mass="16909">MGKIFKVMSSPIGPLTLAEHDGALTHLLFNGEVPKEYIEGESELLQKAEAELSEYFEGARREFDLPLEPSGTEFQQRVWAALLDIPYGETRSYKDIAIAAGCPRGFRAVGMANHNNPISIIVPCHRVIGSGGGLTGYGGGLPIKEYLLGLERKYS</sequence>
<dbReference type="InterPro" id="IPR036388">
    <property type="entry name" value="WH-like_DNA-bd_sf"/>
</dbReference>
<feature type="active site" description="Nucleophile; methyl group acceptor" evidence="9">
    <location>
        <position position="124"/>
    </location>
</feature>
<evidence type="ECO:0000256" key="9">
    <source>
        <dbReference type="HAMAP-Rule" id="MF_00772"/>
    </source>
</evidence>
<evidence type="ECO:0000259" key="10">
    <source>
        <dbReference type="Pfam" id="PF01035"/>
    </source>
</evidence>
<keyword evidence="6 9" id="KW-0227">DNA damage</keyword>
<dbReference type="Proteomes" id="UP000196710">
    <property type="component" value="Chromosome"/>
</dbReference>
<dbReference type="CDD" id="cd06445">
    <property type="entry name" value="ATase"/>
    <property type="match status" value="1"/>
</dbReference>
<comment type="subcellular location">
    <subcellularLocation>
        <location evidence="9">Cytoplasm</location>
    </subcellularLocation>
</comment>
<comment type="function">
    <text evidence="9">Involved in the cellular defense against the biological effects of O6-methylguanine (O6-MeG) and O4-methylthymine (O4-MeT) in DNA. Repairs the methylated nucleobase in DNA by stoichiometrically transferring the methyl group to a cysteine residue in the enzyme. This is a suicide reaction: the enzyme is irreversibly inactivated.</text>
</comment>
<feature type="domain" description="Methylated-DNA-[protein]-cysteine S-methyltransferase DNA binding" evidence="10">
    <location>
        <begin position="73"/>
        <end position="152"/>
    </location>
</feature>
<comment type="catalytic activity">
    <reaction evidence="1 9">
        <text>a 4-O-methyl-thymidine in DNA + L-cysteinyl-[protein] = a thymidine in DNA + S-methyl-L-cysteinyl-[protein]</text>
        <dbReference type="Rhea" id="RHEA:53428"/>
        <dbReference type="Rhea" id="RHEA-COMP:10131"/>
        <dbReference type="Rhea" id="RHEA-COMP:10132"/>
        <dbReference type="Rhea" id="RHEA-COMP:13555"/>
        <dbReference type="Rhea" id="RHEA-COMP:13556"/>
        <dbReference type="ChEBI" id="CHEBI:29950"/>
        <dbReference type="ChEBI" id="CHEBI:82612"/>
        <dbReference type="ChEBI" id="CHEBI:137386"/>
        <dbReference type="ChEBI" id="CHEBI:137387"/>
        <dbReference type="EC" id="2.1.1.63"/>
    </reaction>
</comment>